<organism evidence="1 2">
    <name type="scientific">Alicyclobacillus dauci</name>
    <dbReference type="NCBI Taxonomy" id="1475485"/>
    <lineage>
        <taxon>Bacteria</taxon>
        <taxon>Bacillati</taxon>
        <taxon>Bacillota</taxon>
        <taxon>Bacilli</taxon>
        <taxon>Bacillales</taxon>
        <taxon>Alicyclobacillaceae</taxon>
        <taxon>Alicyclobacillus</taxon>
    </lineage>
</organism>
<dbReference type="SUPFAM" id="SSF55144">
    <property type="entry name" value="LigT-like"/>
    <property type="match status" value="1"/>
</dbReference>
<reference evidence="1" key="1">
    <citation type="submission" date="2022-08" db="EMBL/GenBank/DDBJ databases">
        <title>Alicyclobacillus dauci DSM2870, complete genome.</title>
        <authorList>
            <person name="Wang Q."/>
            <person name="Cai R."/>
            <person name="Wang Z."/>
        </authorList>
    </citation>
    <scope>NUCLEOTIDE SEQUENCE</scope>
    <source>
        <strain evidence="1">DSM 28700</strain>
    </source>
</reference>
<accession>A0ABY6Z7V3</accession>
<evidence type="ECO:0000313" key="2">
    <source>
        <dbReference type="Proteomes" id="UP001164803"/>
    </source>
</evidence>
<dbReference type="PANTHER" id="PTHR40037:SF1">
    <property type="entry name" value="PHOSPHOESTERASE SAOUHSC_00951-RELATED"/>
    <property type="match status" value="1"/>
</dbReference>
<dbReference type="PANTHER" id="PTHR40037">
    <property type="entry name" value="PHOSPHOESTERASE YJCG-RELATED"/>
    <property type="match status" value="1"/>
</dbReference>
<dbReference type="RefSeq" id="WP_268046364.1">
    <property type="nucleotide sequence ID" value="NZ_CP104064.1"/>
</dbReference>
<evidence type="ECO:0000313" key="1">
    <source>
        <dbReference type="EMBL" id="WAH38773.1"/>
    </source>
</evidence>
<dbReference type="InterPro" id="IPR009097">
    <property type="entry name" value="Cyclic_Pdiesterase"/>
</dbReference>
<proteinExistence type="predicted"/>
<dbReference type="Gene3D" id="3.90.1140.10">
    <property type="entry name" value="Cyclic phosphodiesterase"/>
    <property type="match status" value="1"/>
</dbReference>
<protein>
    <submittedName>
        <fullName evidence="1">2'-5' RNA ligase family protein</fullName>
    </submittedName>
</protein>
<dbReference type="GO" id="GO:0016874">
    <property type="term" value="F:ligase activity"/>
    <property type="evidence" value="ECO:0007669"/>
    <property type="project" value="UniProtKB-KW"/>
</dbReference>
<gene>
    <name evidence="1" type="ORF">NZD86_09985</name>
</gene>
<keyword evidence="1" id="KW-0436">Ligase</keyword>
<sequence>MRKNNGCEKSRRTAAGREGSACRCEGGERVRRAIHIFPEFQNACAIDRLREKYDPLFHLIQPHVTLVFPFASGVPAESLRQHVKLSVRGLSPFEIVLRGVTGVDGEYLFLNVKVGNDRIIELHDRLYSGILAQHLNRTVTYSPHLTVGRINDKGIFELALAETEHFGETFQATVHEIVVEKIDEGGKSTVEMTVPLD</sequence>
<dbReference type="EMBL" id="CP104064">
    <property type="protein sequence ID" value="WAH38773.1"/>
    <property type="molecule type" value="Genomic_DNA"/>
</dbReference>
<keyword evidence="2" id="KW-1185">Reference proteome</keyword>
<dbReference type="Pfam" id="PF13563">
    <property type="entry name" value="2_5_RNA_ligase2"/>
    <property type="match status" value="1"/>
</dbReference>
<name>A0ABY6Z7V3_9BACL</name>
<dbReference type="InterPro" id="IPR050580">
    <property type="entry name" value="2H_phosphoesterase_YjcG-like"/>
</dbReference>
<dbReference type="Proteomes" id="UP001164803">
    <property type="component" value="Chromosome"/>
</dbReference>